<sequence>MDATRDILSAIFAFLAIPMLAYFIAINTSYLALIALASRHFAKHARRSSFTGERSMAASPLSLGISVVMPAYNEETVIVASVRSVLDLRYPDHEVIVVNDGSTDATLQILIDTFGLVPDDREHPVRLPVRGHIRQIWVSPSSEFDLTVVDKENSGRSDTLNAGIRFAERDLVVMVDADSLIDPDALLKVSKPFADDPENTVATGGVVRAVNGCLVNRGRVVEVGMPRQLLAKIQVVEYLRAFLLGRTGWSQLNALVLISGAFGMFRRDILLEVGGLDADSIGEDFELVMRIHRLMRRSKRPYRVTFVAEPVSWTEVPPTMRVLARQRRRWHRGLWEVLWKYRGMTFNPRYGVVGMVALPFYWLFELFAPLLELSGLILVPLGLAFGLVDPGYGLMFLLVSYAYGFFVTLAALVVEEASFHRYDRWRDLGSCIWAAFVENLGYRQLTAVWRLQGWWAALRGTKQEWGVMTRAGFLEEPAVTVREGSR</sequence>
<dbReference type="SUPFAM" id="SSF53448">
    <property type="entry name" value="Nucleotide-diphospho-sugar transferases"/>
    <property type="match status" value="1"/>
</dbReference>
<gene>
    <name evidence="7" type="ORF">SAMN05216219_0193</name>
</gene>
<dbReference type="GO" id="GO:0016757">
    <property type="term" value="F:glycosyltransferase activity"/>
    <property type="evidence" value="ECO:0007669"/>
    <property type="project" value="UniProtKB-KW"/>
</dbReference>
<evidence type="ECO:0000256" key="2">
    <source>
        <dbReference type="ARBA" id="ARBA00022676"/>
    </source>
</evidence>
<dbReference type="STRING" id="995034.SAMN05216219_0193"/>
<feature type="transmembrane region" description="Helical" evidence="4">
    <location>
        <begin position="12"/>
        <end position="37"/>
    </location>
</feature>
<feature type="domain" description="Glycosyltransferase 2-like" evidence="6">
    <location>
        <begin position="172"/>
        <end position="405"/>
    </location>
</feature>
<dbReference type="Gene3D" id="3.90.550.10">
    <property type="entry name" value="Spore Coat Polysaccharide Biosynthesis Protein SpsA, Chain A"/>
    <property type="match status" value="1"/>
</dbReference>
<evidence type="ECO:0000313" key="8">
    <source>
        <dbReference type="Proteomes" id="UP000198867"/>
    </source>
</evidence>
<dbReference type="EMBL" id="FOVM01000001">
    <property type="protein sequence ID" value="SFN36729.1"/>
    <property type="molecule type" value="Genomic_DNA"/>
</dbReference>
<dbReference type="CDD" id="cd06423">
    <property type="entry name" value="CESA_like"/>
    <property type="match status" value="1"/>
</dbReference>
<dbReference type="PANTHER" id="PTHR43630:SF1">
    <property type="entry name" value="POLY-BETA-1,6-N-ACETYL-D-GLUCOSAMINE SYNTHASE"/>
    <property type="match status" value="1"/>
</dbReference>
<feature type="transmembrane region" description="Helical" evidence="4">
    <location>
        <begin position="350"/>
        <end position="371"/>
    </location>
</feature>
<dbReference type="PANTHER" id="PTHR43630">
    <property type="entry name" value="POLY-BETA-1,6-N-ACETYL-D-GLUCOSAMINE SYNTHASE"/>
    <property type="match status" value="1"/>
</dbReference>
<evidence type="ECO:0000256" key="1">
    <source>
        <dbReference type="ARBA" id="ARBA00006739"/>
    </source>
</evidence>
<dbReference type="RefSeq" id="WP_090708015.1">
    <property type="nucleotide sequence ID" value="NZ_FOVM01000001.1"/>
</dbReference>
<name>A0A1I4YGK3_9MICO</name>
<evidence type="ECO:0000259" key="5">
    <source>
        <dbReference type="Pfam" id="PF00535"/>
    </source>
</evidence>
<dbReference type="Pfam" id="PF13632">
    <property type="entry name" value="Glyco_trans_2_3"/>
    <property type="match status" value="1"/>
</dbReference>
<accession>A0A1I4YGK3</accession>
<proteinExistence type="inferred from homology"/>
<keyword evidence="2" id="KW-0328">Glycosyltransferase</keyword>
<evidence type="ECO:0000256" key="3">
    <source>
        <dbReference type="ARBA" id="ARBA00022679"/>
    </source>
</evidence>
<protein>
    <submittedName>
        <fullName evidence="7">Glycosyltransferase, catalytic subunit of cellulose synthase and poly-beta-1,6-N-acetylglucosamine synthase</fullName>
    </submittedName>
</protein>
<feature type="domain" description="Glycosyltransferase 2-like" evidence="5">
    <location>
        <begin position="66"/>
        <end position="115"/>
    </location>
</feature>
<keyword evidence="4" id="KW-0812">Transmembrane</keyword>
<keyword evidence="8" id="KW-1185">Reference proteome</keyword>
<comment type="similarity">
    <text evidence="1">Belongs to the glycosyltransferase 2 family.</text>
</comment>
<keyword evidence="3 7" id="KW-0808">Transferase</keyword>
<dbReference type="InterPro" id="IPR029044">
    <property type="entry name" value="Nucleotide-diphossugar_trans"/>
</dbReference>
<organism evidence="7 8">
    <name type="scientific">Mycetocola miduiensis</name>
    <dbReference type="NCBI Taxonomy" id="995034"/>
    <lineage>
        <taxon>Bacteria</taxon>
        <taxon>Bacillati</taxon>
        <taxon>Actinomycetota</taxon>
        <taxon>Actinomycetes</taxon>
        <taxon>Micrococcales</taxon>
        <taxon>Microbacteriaceae</taxon>
        <taxon>Mycetocola</taxon>
    </lineage>
</organism>
<keyword evidence="4" id="KW-1133">Transmembrane helix</keyword>
<feature type="transmembrane region" description="Helical" evidence="4">
    <location>
        <begin position="391"/>
        <end position="414"/>
    </location>
</feature>
<evidence type="ECO:0000259" key="6">
    <source>
        <dbReference type="Pfam" id="PF13632"/>
    </source>
</evidence>
<dbReference type="Pfam" id="PF00535">
    <property type="entry name" value="Glycos_transf_2"/>
    <property type="match status" value="1"/>
</dbReference>
<evidence type="ECO:0000313" key="7">
    <source>
        <dbReference type="EMBL" id="SFN36729.1"/>
    </source>
</evidence>
<dbReference type="InterPro" id="IPR001173">
    <property type="entry name" value="Glyco_trans_2-like"/>
</dbReference>
<evidence type="ECO:0000256" key="4">
    <source>
        <dbReference type="SAM" id="Phobius"/>
    </source>
</evidence>
<reference evidence="8" key="1">
    <citation type="submission" date="2016-10" db="EMBL/GenBank/DDBJ databases">
        <authorList>
            <person name="Varghese N."/>
            <person name="Submissions S."/>
        </authorList>
    </citation>
    <scope>NUCLEOTIDE SEQUENCE [LARGE SCALE GENOMIC DNA]</scope>
    <source>
        <strain evidence="8">CGMCC 1.11101</strain>
    </source>
</reference>
<dbReference type="Proteomes" id="UP000198867">
    <property type="component" value="Unassembled WGS sequence"/>
</dbReference>
<keyword evidence="4" id="KW-0472">Membrane</keyword>
<dbReference type="OrthoDB" id="9797391at2"/>
<dbReference type="AlphaFoldDB" id="A0A1I4YGK3"/>